<dbReference type="SMART" id="SM00054">
    <property type="entry name" value="EFh"/>
    <property type="match status" value="2"/>
</dbReference>
<dbReference type="PROSITE" id="PS00018">
    <property type="entry name" value="EF_HAND_1"/>
    <property type="match status" value="2"/>
</dbReference>
<accession>A0A8K1CAE2</accession>
<comment type="caution">
    <text evidence="3">The sequence shown here is derived from an EMBL/GenBank/DDBJ whole genome shotgun (WGS) entry which is preliminary data.</text>
</comment>
<evidence type="ECO:0000313" key="4">
    <source>
        <dbReference type="Proteomes" id="UP000794436"/>
    </source>
</evidence>
<sequence length="415" mass="49497">MYGKHCYRVAVLTHLRRLAVAIRFFRRVIVPWLIKAFRRRRRAAIKIQRCFRRHLHWKQTVLRSFVVRFVNRVIETGLRRVLAGRRIARRLHLQYKEKKRREALARERRRVIYRWVAKTRVCLFVHTVWCVRFFRRRREENLQAIRTEISTLEQSDRDVRVEYSTIFRSAFGRSLLKKELKEWRERVKNQSVPPQVAPDTSESVETGSAIARLRRCFEIFDLDGSGALDLEEFHLMLSYLRNVLNDKTSNKPMVRPKLTTAQVRDLFEVLDCDGNGMVTREELESWWTQQQQALSSLSASVSFLATGMNRLVLTGHGMLFWLLGKKQQLERKFVKKLLVKQAMESAKRVLLTQLIQDQSSETRRCPKCARRFGLIRDWKEHQADCTANEWMVDTFVLHKWKREEELRLLEEDGGW</sequence>
<dbReference type="OrthoDB" id="167809at2759"/>
<name>A0A8K1CAE2_PYTOL</name>
<reference evidence="3" key="1">
    <citation type="submission" date="2019-03" db="EMBL/GenBank/DDBJ databases">
        <title>Long read genome sequence of the mycoparasitic Pythium oligandrum ATCC 38472 isolated from sugarbeet rhizosphere.</title>
        <authorList>
            <person name="Gaulin E."/>
        </authorList>
    </citation>
    <scope>NUCLEOTIDE SEQUENCE</scope>
    <source>
        <strain evidence="3">ATCC 38472_TT</strain>
    </source>
</reference>
<dbReference type="EMBL" id="SPLM01000110">
    <property type="protein sequence ID" value="TMW58842.1"/>
    <property type="molecule type" value="Genomic_DNA"/>
</dbReference>
<dbReference type="Gene3D" id="1.10.238.10">
    <property type="entry name" value="EF-hand"/>
    <property type="match status" value="1"/>
</dbReference>
<evidence type="ECO:0000256" key="1">
    <source>
        <dbReference type="ARBA" id="ARBA00022837"/>
    </source>
</evidence>
<proteinExistence type="predicted"/>
<dbReference type="SUPFAM" id="SSF47473">
    <property type="entry name" value="EF-hand"/>
    <property type="match status" value="1"/>
</dbReference>
<dbReference type="CDD" id="cd00051">
    <property type="entry name" value="EFh"/>
    <property type="match status" value="1"/>
</dbReference>
<keyword evidence="4" id="KW-1185">Reference proteome</keyword>
<organism evidence="3 4">
    <name type="scientific">Pythium oligandrum</name>
    <name type="common">Mycoparasitic fungus</name>
    <dbReference type="NCBI Taxonomy" id="41045"/>
    <lineage>
        <taxon>Eukaryota</taxon>
        <taxon>Sar</taxon>
        <taxon>Stramenopiles</taxon>
        <taxon>Oomycota</taxon>
        <taxon>Peronosporomycetes</taxon>
        <taxon>Pythiales</taxon>
        <taxon>Pythiaceae</taxon>
        <taxon>Pythium</taxon>
    </lineage>
</organism>
<protein>
    <recommendedName>
        <fullName evidence="2">EF-hand domain-containing protein</fullName>
    </recommendedName>
</protein>
<dbReference type="InterPro" id="IPR002048">
    <property type="entry name" value="EF_hand_dom"/>
</dbReference>
<dbReference type="PROSITE" id="PS50222">
    <property type="entry name" value="EF_HAND_2"/>
    <property type="match status" value="2"/>
</dbReference>
<keyword evidence="1" id="KW-0106">Calcium</keyword>
<dbReference type="Pfam" id="PF13499">
    <property type="entry name" value="EF-hand_7"/>
    <property type="match status" value="1"/>
</dbReference>
<dbReference type="InterPro" id="IPR018247">
    <property type="entry name" value="EF_Hand_1_Ca_BS"/>
</dbReference>
<feature type="domain" description="EF-hand" evidence="2">
    <location>
        <begin position="208"/>
        <end position="243"/>
    </location>
</feature>
<dbReference type="GO" id="GO:0005509">
    <property type="term" value="F:calcium ion binding"/>
    <property type="evidence" value="ECO:0007669"/>
    <property type="project" value="InterPro"/>
</dbReference>
<gene>
    <name evidence="3" type="ORF">Poli38472_006987</name>
</gene>
<evidence type="ECO:0000313" key="3">
    <source>
        <dbReference type="EMBL" id="TMW58842.1"/>
    </source>
</evidence>
<dbReference type="InterPro" id="IPR011992">
    <property type="entry name" value="EF-hand-dom_pair"/>
</dbReference>
<feature type="domain" description="EF-hand" evidence="2">
    <location>
        <begin position="258"/>
        <end position="293"/>
    </location>
</feature>
<dbReference type="Proteomes" id="UP000794436">
    <property type="component" value="Unassembled WGS sequence"/>
</dbReference>
<evidence type="ECO:0000259" key="2">
    <source>
        <dbReference type="PROSITE" id="PS50222"/>
    </source>
</evidence>
<dbReference type="AlphaFoldDB" id="A0A8K1CAE2"/>